<comment type="caution">
    <text evidence="1">The sequence shown here is derived from an EMBL/GenBank/DDBJ whole genome shotgun (WGS) entry which is preliminary data.</text>
</comment>
<keyword evidence="2" id="KW-1185">Reference proteome</keyword>
<dbReference type="AlphaFoldDB" id="W9H724"/>
<proteinExistence type="predicted"/>
<protein>
    <submittedName>
        <fullName evidence="1">Growth inhibitor PemK</fullName>
    </submittedName>
</protein>
<gene>
    <name evidence="1" type="ORF">N825_19050</name>
</gene>
<reference evidence="1 2" key="1">
    <citation type="submission" date="2013-08" db="EMBL/GenBank/DDBJ databases">
        <title>The genome sequence of Skermanella stibiiresistens.</title>
        <authorList>
            <person name="Zhu W."/>
            <person name="Wang G."/>
        </authorList>
    </citation>
    <scope>NUCLEOTIDE SEQUENCE [LARGE SCALE GENOMIC DNA]</scope>
    <source>
        <strain evidence="1 2">SB22</strain>
    </source>
</reference>
<dbReference type="Proteomes" id="UP000019486">
    <property type="component" value="Unassembled WGS sequence"/>
</dbReference>
<name>W9H724_9PROT</name>
<sequence length="78" mass="8694">MMLMITIPDNVRWNTDVKVNDLIMVGLPAQLVERTAKVAVTDARDAERIGMLAMAERACVGECFSCHHTKTLGEYRDA</sequence>
<accession>W9H724</accession>
<organism evidence="1 2">
    <name type="scientific">Skermanella stibiiresistens SB22</name>
    <dbReference type="NCBI Taxonomy" id="1385369"/>
    <lineage>
        <taxon>Bacteria</taxon>
        <taxon>Pseudomonadati</taxon>
        <taxon>Pseudomonadota</taxon>
        <taxon>Alphaproteobacteria</taxon>
        <taxon>Rhodospirillales</taxon>
        <taxon>Azospirillaceae</taxon>
        <taxon>Skermanella</taxon>
    </lineage>
</organism>
<evidence type="ECO:0000313" key="1">
    <source>
        <dbReference type="EMBL" id="EWY42035.1"/>
    </source>
</evidence>
<evidence type="ECO:0000313" key="2">
    <source>
        <dbReference type="Proteomes" id="UP000019486"/>
    </source>
</evidence>
<dbReference type="EMBL" id="AVFL01000002">
    <property type="protein sequence ID" value="EWY42035.1"/>
    <property type="molecule type" value="Genomic_DNA"/>
</dbReference>